<dbReference type="SUPFAM" id="SSF56112">
    <property type="entry name" value="Protein kinase-like (PK-like)"/>
    <property type="match status" value="1"/>
</dbReference>
<dbReference type="InterPro" id="IPR000719">
    <property type="entry name" value="Prot_kinase_dom"/>
</dbReference>
<reference evidence="10 11" key="1">
    <citation type="journal article" date="2019" name="Nat. Plants">
        <title>Stout camphor tree genome fills gaps in understanding of flowering plant genome evolution.</title>
        <authorList>
            <person name="Chaw S.M."/>
            <person name="Liu Y.C."/>
            <person name="Wu Y.W."/>
            <person name="Wang H.Y."/>
            <person name="Lin C.I."/>
            <person name="Wu C.S."/>
            <person name="Ke H.M."/>
            <person name="Chang L.Y."/>
            <person name="Hsu C.Y."/>
            <person name="Yang H.T."/>
            <person name="Sudianto E."/>
            <person name="Hsu M.H."/>
            <person name="Wu K.P."/>
            <person name="Wang L.N."/>
            <person name="Leebens-Mack J.H."/>
            <person name="Tsai I.J."/>
        </authorList>
    </citation>
    <scope>NUCLEOTIDE SEQUENCE [LARGE SCALE GENOMIC DNA]</scope>
    <source>
        <strain evidence="11">cv. Chaw 1501</strain>
        <tissue evidence="10">Young leaves</tissue>
    </source>
</reference>
<dbReference type="InterPro" id="IPR025287">
    <property type="entry name" value="WAK_GUB"/>
</dbReference>
<comment type="caution">
    <text evidence="10">The sequence shown here is derived from an EMBL/GenBank/DDBJ whole genome shotgun (WGS) entry which is preliminary data.</text>
</comment>
<evidence type="ECO:0000256" key="1">
    <source>
        <dbReference type="ARBA" id="ARBA00004479"/>
    </source>
</evidence>
<evidence type="ECO:0000256" key="8">
    <source>
        <dbReference type="SAM" id="SignalP"/>
    </source>
</evidence>
<gene>
    <name evidence="10" type="ORF">CKAN_00101500</name>
</gene>
<dbReference type="Pfam" id="PF13947">
    <property type="entry name" value="GUB_WAK_bind"/>
    <property type="match status" value="1"/>
</dbReference>
<dbReference type="InterPro" id="IPR045274">
    <property type="entry name" value="WAK-like"/>
</dbReference>
<comment type="subcellular location">
    <subcellularLocation>
        <location evidence="1">Membrane</location>
        <topology evidence="1">Single-pass type I membrane protein</topology>
    </subcellularLocation>
</comment>
<evidence type="ECO:0000256" key="7">
    <source>
        <dbReference type="SAM" id="MobiDB-lite"/>
    </source>
</evidence>
<accession>A0A3S3PTY1</accession>
<name>A0A3S3PTY1_9MAGN</name>
<feature type="region of interest" description="Disordered" evidence="7">
    <location>
        <begin position="706"/>
        <end position="734"/>
    </location>
</feature>
<evidence type="ECO:0000256" key="5">
    <source>
        <dbReference type="ARBA" id="ARBA00023157"/>
    </source>
</evidence>
<keyword evidence="5" id="KW-1015">Disulfide bond</keyword>
<dbReference type="Gene3D" id="1.10.510.10">
    <property type="entry name" value="Transferase(Phosphotransferase) domain 1"/>
    <property type="match status" value="1"/>
</dbReference>
<feature type="region of interest" description="Disordered" evidence="7">
    <location>
        <begin position="666"/>
        <end position="693"/>
    </location>
</feature>
<dbReference type="STRING" id="337451.A0A3S3PTY1"/>
<dbReference type="Proteomes" id="UP000283530">
    <property type="component" value="Unassembled WGS sequence"/>
</dbReference>
<feature type="compositionally biased region" description="Low complexity" evidence="7">
    <location>
        <begin position="359"/>
        <end position="370"/>
    </location>
</feature>
<evidence type="ECO:0000256" key="6">
    <source>
        <dbReference type="ARBA" id="ARBA00023180"/>
    </source>
</evidence>
<dbReference type="PROSITE" id="PS50011">
    <property type="entry name" value="PROTEIN_KINASE_DOM"/>
    <property type="match status" value="1"/>
</dbReference>
<evidence type="ECO:0000259" key="9">
    <source>
        <dbReference type="PROSITE" id="PS50011"/>
    </source>
</evidence>
<feature type="compositionally biased region" description="Polar residues" evidence="7">
    <location>
        <begin position="706"/>
        <end position="725"/>
    </location>
</feature>
<keyword evidence="6" id="KW-0325">Glycoprotein</keyword>
<evidence type="ECO:0000256" key="4">
    <source>
        <dbReference type="ARBA" id="ARBA00022840"/>
    </source>
</evidence>
<dbReference type="GO" id="GO:0030247">
    <property type="term" value="F:polysaccharide binding"/>
    <property type="evidence" value="ECO:0007669"/>
    <property type="project" value="InterPro"/>
</dbReference>
<dbReference type="PANTHER" id="PTHR27005:SF283">
    <property type="entry name" value="OS02G0633066 PROTEIN"/>
    <property type="match status" value="1"/>
</dbReference>
<protein>
    <submittedName>
        <fullName evidence="10">Wall-associated receptor kinase 2-like protein</fullName>
    </submittedName>
</protein>
<dbReference type="PANTHER" id="PTHR27005">
    <property type="entry name" value="WALL-ASSOCIATED RECEPTOR KINASE-LIKE 21"/>
    <property type="match status" value="1"/>
</dbReference>
<dbReference type="GO" id="GO:0005886">
    <property type="term" value="C:plasma membrane"/>
    <property type="evidence" value="ECO:0007669"/>
    <property type="project" value="TreeGrafter"/>
</dbReference>
<feature type="region of interest" description="Disordered" evidence="7">
    <location>
        <begin position="343"/>
        <end position="386"/>
    </location>
</feature>
<evidence type="ECO:0000313" key="11">
    <source>
        <dbReference type="Proteomes" id="UP000283530"/>
    </source>
</evidence>
<dbReference type="EMBL" id="QPKB01000001">
    <property type="protein sequence ID" value="RWR72775.1"/>
    <property type="molecule type" value="Genomic_DNA"/>
</dbReference>
<organism evidence="10 11">
    <name type="scientific">Cinnamomum micranthum f. kanehirae</name>
    <dbReference type="NCBI Taxonomy" id="337451"/>
    <lineage>
        <taxon>Eukaryota</taxon>
        <taxon>Viridiplantae</taxon>
        <taxon>Streptophyta</taxon>
        <taxon>Embryophyta</taxon>
        <taxon>Tracheophyta</taxon>
        <taxon>Spermatophyta</taxon>
        <taxon>Magnoliopsida</taxon>
        <taxon>Magnoliidae</taxon>
        <taxon>Laurales</taxon>
        <taxon>Lauraceae</taxon>
        <taxon>Cinnamomum</taxon>
    </lineage>
</organism>
<keyword evidence="11" id="KW-1185">Reference proteome</keyword>
<dbReference type="GO" id="GO:0007166">
    <property type="term" value="P:cell surface receptor signaling pathway"/>
    <property type="evidence" value="ECO:0007669"/>
    <property type="project" value="InterPro"/>
</dbReference>
<feature type="signal peptide" evidence="8">
    <location>
        <begin position="1"/>
        <end position="21"/>
    </location>
</feature>
<keyword evidence="4" id="KW-0067">ATP-binding</keyword>
<evidence type="ECO:0000313" key="10">
    <source>
        <dbReference type="EMBL" id="RWR72775.1"/>
    </source>
</evidence>
<evidence type="ECO:0000256" key="3">
    <source>
        <dbReference type="ARBA" id="ARBA00022741"/>
    </source>
</evidence>
<keyword evidence="3" id="KW-0547">Nucleotide-binding</keyword>
<feature type="chain" id="PRO_5018644123" evidence="8">
    <location>
        <begin position="22"/>
        <end position="734"/>
    </location>
</feature>
<dbReference type="Pfam" id="PF07714">
    <property type="entry name" value="PK_Tyr_Ser-Thr"/>
    <property type="match status" value="1"/>
</dbReference>
<keyword evidence="10" id="KW-0418">Kinase</keyword>
<keyword evidence="10" id="KW-0808">Transferase</keyword>
<dbReference type="InterPro" id="IPR011009">
    <property type="entry name" value="Kinase-like_dom_sf"/>
</dbReference>
<keyword evidence="10" id="KW-0675">Receptor</keyword>
<proteinExistence type="predicted"/>
<dbReference type="AlphaFoldDB" id="A0A3S3PTY1"/>
<sequence length="734" mass="80217">MRNLELVSIAWLVVLLPLAIANETPDNPMKDCPPTCGNVSIDYPFGIGKGCYLKEAFEVSCIDDVPTLPNSDSENKFSISAIRFPDQVLLLSNEIMARDCNYTGIDKGKRNSSMRVLVSFVLGEPFKVSSRANRFRALGCDTTAFIVNDDSNFGSRCDTQWIINSAGKKKHGGLGQCQIALPYNSSGYNYSVTDMFDYTNIACWRECSYAVLAEEGYNINNTVLDNFDNNQIPLVAEWAIQDGQCNESTRSSSTCGQNAWCNYTASESGYHCYCNSDCDGNPYLHGPDGCQNGGTGFPTLAVALAGGVALAATLGASSYAYGSWAQKKAIMKLTSKLLQELQNTGDVSSPDPPVEMGDGDPSSFDGDGADTNIDGPDTGDKNPRDFNQQDLKKAIKLCQKGRRFAILASRRRVARAELPGQGPVEIRKYTVQERSQLPLFVKGVRTLSRTVIHANVARLLGISTRERSLIYKQFSERTLRDSLHNSPSDRPSWEERLKIALGTARGLAFAHSKGLYHGNVKSSNILLDEKCNCKLVEFGVARVWSKNTLLNSSRGYVDQEYINLGTNQLIASMDVYSFGVVLVELITGQDPSSKAFNRRGSSLALVFISAVDEGRLQEVVDHNIWAEERNEQLRGVADLAKECLQQGGKERPKMLRVRNILSKWVPKGPGPQAAQGGRPTNAAGSRPGVARNSNLQGRIENAQSRIENAQSQAQSALDIGQNVTGNDGDVFESL</sequence>
<dbReference type="GO" id="GO:0005524">
    <property type="term" value="F:ATP binding"/>
    <property type="evidence" value="ECO:0007669"/>
    <property type="project" value="UniProtKB-KW"/>
</dbReference>
<dbReference type="GO" id="GO:0004674">
    <property type="term" value="F:protein serine/threonine kinase activity"/>
    <property type="evidence" value="ECO:0007669"/>
    <property type="project" value="TreeGrafter"/>
</dbReference>
<dbReference type="InterPro" id="IPR001245">
    <property type="entry name" value="Ser-Thr/Tyr_kinase_cat_dom"/>
</dbReference>
<dbReference type="OrthoDB" id="4062651at2759"/>
<keyword evidence="2 8" id="KW-0732">Signal</keyword>
<feature type="domain" description="Protein kinase" evidence="9">
    <location>
        <begin position="392"/>
        <end position="665"/>
    </location>
</feature>
<evidence type="ECO:0000256" key="2">
    <source>
        <dbReference type="ARBA" id="ARBA00022729"/>
    </source>
</evidence>